<proteinExistence type="predicted"/>
<sequence>MDDGELPGYLYQTVNCLSDIWHMCDWVYAAANQGAKPARDGLRIFRKSIQDQDRSLTIAREIADAHKHSRVDSSPDPYIGTGYVLGPGPLRKASKSWFILDGKELLRPEDVVQSGIRFWSDYLSHHDMLAETPLEEIYSGEKSLL</sequence>
<organism evidence="1 2">
    <name type="scientific">Herbaspirillum rubrisubalbicans Os34</name>
    <dbReference type="NCBI Taxonomy" id="1235827"/>
    <lineage>
        <taxon>Bacteria</taxon>
        <taxon>Pseudomonadati</taxon>
        <taxon>Pseudomonadota</taxon>
        <taxon>Betaproteobacteria</taxon>
        <taxon>Burkholderiales</taxon>
        <taxon>Oxalobacteraceae</taxon>
        <taxon>Herbaspirillum</taxon>
    </lineage>
</organism>
<gene>
    <name evidence="1" type="ORF">C798_18400</name>
</gene>
<dbReference type="Proteomes" id="UP000501648">
    <property type="component" value="Chromosome"/>
</dbReference>
<reference evidence="1 2" key="1">
    <citation type="journal article" date="2012" name="J. Bacteriol.">
        <title>Genome sequence of the pathogenic Herbaspirillum seropedicae strain Os34, isolated from rice roots.</title>
        <authorList>
            <person name="Ye W."/>
            <person name="Ye S."/>
            <person name="Liu J."/>
            <person name="Chang S."/>
            <person name="Chen M."/>
            <person name="Zhu B."/>
            <person name="Guo L."/>
            <person name="An Q."/>
        </authorList>
    </citation>
    <scope>NUCLEOTIDE SEQUENCE [LARGE SCALE GENOMIC DNA]</scope>
    <source>
        <strain evidence="1 2">Os34</strain>
    </source>
</reference>
<protein>
    <submittedName>
        <fullName evidence="1">Uncharacterized protein</fullName>
    </submittedName>
</protein>
<evidence type="ECO:0000313" key="1">
    <source>
        <dbReference type="EMBL" id="QJQ02131.1"/>
    </source>
</evidence>
<dbReference type="AlphaFoldDB" id="A0A6M3ZUV3"/>
<dbReference type="EMBL" id="CP008956">
    <property type="protein sequence ID" value="QJQ02131.1"/>
    <property type="molecule type" value="Genomic_DNA"/>
</dbReference>
<accession>A0A6M3ZUV3</accession>
<name>A0A6M3ZUV3_9BURK</name>
<evidence type="ECO:0000313" key="2">
    <source>
        <dbReference type="Proteomes" id="UP000501648"/>
    </source>
</evidence>